<organism evidence="1 2">
    <name type="scientific">Vibrio proteolyticus NBRC 13287</name>
    <dbReference type="NCBI Taxonomy" id="1219065"/>
    <lineage>
        <taxon>Bacteria</taxon>
        <taxon>Pseudomonadati</taxon>
        <taxon>Pseudomonadota</taxon>
        <taxon>Gammaproteobacteria</taxon>
        <taxon>Vibrionales</taxon>
        <taxon>Vibrionaceae</taxon>
        <taxon>Vibrio</taxon>
    </lineage>
</organism>
<name>U3A0G2_VIBPR</name>
<keyword evidence="2" id="KW-1185">Reference proteome</keyword>
<accession>U3A0G2</accession>
<reference evidence="1 2" key="1">
    <citation type="submission" date="2013-09" db="EMBL/GenBank/DDBJ databases">
        <title>Whole genome shotgun sequence of Vibrio proteolyticus NBRC 13287.</title>
        <authorList>
            <person name="Isaki S."/>
            <person name="Hosoyama A."/>
            <person name="Numata M."/>
            <person name="Hashimoto M."/>
            <person name="Hosoyama Y."/>
            <person name="Tsuchikane K."/>
            <person name="Noguchi M."/>
            <person name="Hirakata S."/>
            <person name="Ichikawa N."/>
            <person name="Ohji S."/>
            <person name="Yamazoe A."/>
            <person name="Fujita N."/>
        </authorList>
    </citation>
    <scope>NUCLEOTIDE SEQUENCE [LARGE SCALE GENOMIC DNA]</scope>
    <source>
        <strain evidence="1 2">NBRC 13287</strain>
    </source>
</reference>
<dbReference type="EMBL" id="BATJ01000006">
    <property type="protein sequence ID" value="GAD67180.1"/>
    <property type="molecule type" value="Genomic_DNA"/>
</dbReference>
<dbReference type="AlphaFoldDB" id="U3A0G2"/>
<proteinExistence type="predicted"/>
<dbReference type="RefSeq" id="WP_021705155.1">
    <property type="nucleotide sequence ID" value="NZ_BATJ01000006.1"/>
</dbReference>
<dbReference type="eggNOG" id="COG4932">
    <property type="taxonomic scope" value="Bacteria"/>
</dbReference>
<gene>
    <name evidence="1" type="ORF">VPR01S_06_01980</name>
</gene>
<evidence type="ECO:0000313" key="2">
    <source>
        <dbReference type="Proteomes" id="UP000016570"/>
    </source>
</evidence>
<protein>
    <submittedName>
        <fullName evidence="1">Uncharacterized protein</fullName>
    </submittedName>
</protein>
<comment type="caution">
    <text evidence="1">The sequence shown here is derived from an EMBL/GenBank/DDBJ whole genome shotgun (WGS) entry which is preliminary data.</text>
</comment>
<sequence length="429" mass="45364">MKATTKAWWHSRELCCTSLSNIGTLFKQLGWLLALSAILGVQSVQAAAGDPSDQGVQPMEFDGNPTCSELLDIPDLRQLKVEPVADGTYSDGTLEVMIAVQEGSKTFSWDQGSSAVIIQGVFVKGGPGGNLYEYYSDGLLVNSDGGLHSPVGKNGKYAGLSHISFCYTPGKPEIKITKTCTFGGVGDDGQSLKYNYSLIVENTGQLPLYDIKAIDVTAEEKDLDGGMHQYDLAMLAVGGTEEFNGMLRVAQNGIMNKATVEAAVASGGVTAVNDDDTFDCPSQNIPGQLDLQKDCDVVVKNRFDETGLNEYGLQVNYSGSVCNNSIVTVEGIVVTDSEDSDGPTYMKDGMGLSAPFALGPGECADFAGNYDPVPQMGEGLPLPGEEVRGFTDMVDASGITVFGGTVNVMPAEATCNLCPECPEPENCPE</sequence>
<dbReference type="Proteomes" id="UP000016570">
    <property type="component" value="Unassembled WGS sequence"/>
</dbReference>
<evidence type="ECO:0000313" key="1">
    <source>
        <dbReference type="EMBL" id="GAD67180.1"/>
    </source>
</evidence>